<accession>A0A9Q0FQL8</accession>
<proteinExistence type="predicted"/>
<organism evidence="2 3">
    <name type="scientific">Turnera subulata</name>
    <dbReference type="NCBI Taxonomy" id="218843"/>
    <lineage>
        <taxon>Eukaryota</taxon>
        <taxon>Viridiplantae</taxon>
        <taxon>Streptophyta</taxon>
        <taxon>Embryophyta</taxon>
        <taxon>Tracheophyta</taxon>
        <taxon>Spermatophyta</taxon>
        <taxon>Magnoliopsida</taxon>
        <taxon>eudicotyledons</taxon>
        <taxon>Gunneridae</taxon>
        <taxon>Pentapetalae</taxon>
        <taxon>rosids</taxon>
        <taxon>fabids</taxon>
        <taxon>Malpighiales</taxon>
        <taxon>Passifloraceae</taxon>
        <taxon>Turnera</taxon>
    </lineage>
</organism>
<protein>
    <recommendedName>
        <fullName evidence="4">Secreted protein</fullName>
    </recommendedName>
</protein>
<dbReference type="AlphaFoldDB" id="A0A9Q0FQL8"/>
<sequence>QFLPFSFLSFLLLLFPDSFHQPCVSFLSSPGTICSFISQPRCLRSVMGRVFDVDACGSVFSVSRPRRTDGKQICLAWRQIQEMVCRSIHGVQSSSRSVGDH</sequence>
<reference evidence="2" key="2">
    <citation type="journal article" date="2023" name="Plants (Basel)">
        <title>Annotation of the Turnera subulata (Passifloraceae) Draft Genome Reveals the S-Locus Evolved after the Divergence of Turneroideae from Passifloroideae in a Stepwise Manner.</title>
        <authorList>
            <person name="Henning P.M."/>
            <person name="Roalson E.H."/>
            <person name="Mir W."/>
            <person name="McCubbin A.G."/>
            <person name="Shore J.S."/>
        </authorList>
    </citation>
    <scope>NUCLEOTIDE SEQUENCE</scope>
    <source>
        <strain evidence="2">F60SS</strain>
    </source>
</reference>
<name>A0A9Q0FQL8_9ROSI</name>
<comment type="caution">
    <text evidence="2">The sequence shown here is derived from an EMBL/GenBank/DDBJ whole genome shotgun (WGS) entry which is preliminary data.</text>
</comment>
<keyword evidence="1" id="KW-0732">Signal</keyword>
<evidence type="ECO:0000313" key="3">
    <source>
        <dbReference type="Proteomes" id="UP001141552"/>
    </source>
</evidence>
<feature type="chain" id="PRO_5040187127" description="Secreted protein" evidence="1">
    <location>
        <begin position="21"/>
        <end position="101"/>
    </location>
</feature>
<dbReference type="EMBL" id="JAKUCV010004277">
    <property type="protein sequence ID" value="KAJ4835870.1"/>
    <property type="molecule type" value="Genomic_DNA"/>
</dbReference>
<reference evidence="2" key="1">
    <citation type="submission" date="2022-02" db="EMBL/GenBank/DDBJ databases">
        <authorList>
            <person name="Henning P.M."/>
            <person name="McCubbin A.G."/>
            <person name="Shore J.S."/>
        </authorList>
    </citation>
    <scope>NUCLEOTIDE SEQUENCE</scope>
    <source>
        <strain evidence="2">F60SS</strain>
        <tissue evidence="2">Leaves</tissue>
    </source>
</reference>
<gene>
    <name evidence="2" type="ORF">Tsubulata_026066</name>
</gene>
<feature type="non-terminal residue" evidence="2">
    <location>
        <position position="101"/>
    </location>
</feature>
<evidence type="ECO:0000313" key="2">
    <source>
        <dbReference type="EMBL" id="KAJ4835870.1"/>
    </source>
</evidence>
<evidence type="ECO:0000256" key="1">
    <source>
        <dbReference type="SAM" id="SignalP"/>
    </source>
</evidence>
<keyword evidence="3" id="KW-1185">Reference proteome</keyword>
<feature type="signal peptide" evidence="1">
    <location>
        <begin position="1"/>
        <end position="20"/>
    </location>
</feature>
<dbReference type="Proteomes" id="UP001141552">
    <property type="component" value="Unassembled WGS sequence"/>
</dbReference>
<evidence type="ECO:0008006" key="4">
    <source>
        <dbReference type="Google" id="ProtNLM"/>
    </source>
</evidence>